<comment type="caution">
    <text evidence="2">The sequence shown here is derived from an EMBL/GenBank/DDBJ whole genome shotgun (WGS) entry which is preliminary data.</text>
</comment>
<feature type="transmembrane region" description="Helical" evidence="1">
    <location>
        <begin position="260"/>
        <end position="285"/>
    </location>
</feature>
<reference evidence="2" key="2">
    <citation type="submission" date="2023-06" db="EMBL/GenBank/DDBJ databases">
        <authorList>
            <person name="Ma L."/>
            <person name="Liu K.-W."/>
            <person name="Li Z."/>
            <person name="Hsiao Y.-Y."/>
            <person name="Qi Y."/>
            <person name="Fu T."/>
            <person name="Tang G."/>
            <person name="Zhang D."/>
            <person name="Sun W.-H."/>
            <person name="Liu D.-K."/>
            <person name="Li Y."/>
            <person name="Chen G.-Z."/>
            <person name="Liu X.-D."/>
            <person name="Liao X.-Y."/>
            <person name="Jiang Y.-T."/>
            <person name="Yu X."/>
            <person name="Hao Y."/>
            <person name="Huang J."/>
            <person name="Zhao X.-W."/>
            <person name="Ke S."/>
            <person name="Chen Y.-Y."/>
            <person name="Wu W.-L."/>
            <person name="Hsu J.-L."/>
            <person name="Lin Y.-F."/>
            <person name="Huang M.-D."/>
            <person name="Li C.-Y."/>
            <person name="Huang L."/>
            <person name="Wang Z.-W."/>
            <person name="Zhao X."/>
            <person name="Zhong W.-Y."/>
            <person name="Peng D.-H."/>
            <person name="Ahmad S."/>
            <person name="Lan S."/>
            <person name="Zhang J.-S."/>
            <person name="Tsai W.-C."/>
            <person name="Van De Peer Y."/>
            <person name="Liu Z.-J."/>
        </authorList>
    </citation>
    <scope>NUCLEOTIDE SEQUENCE</scope>
    <source>
        <strain evidence="2">CP</strain>
        <tissue evidence="2">Leaves</tissue>
    </source>
</reference>
<protein>
    <submittedName>
        <fullName evidence="2">Uncharacterized protein</fullName>
    </submittedName>
</protein>
<proteinExistence type="predicted"/>
<sequence length="334" mass="38522">MALLLYWYDSFCFAIVTVAVAGSIWVLHGSDRVRPSHSNRSTINESLRDRVRVSNRVSQVSHSRPWMSCWAGLHPAWLLAGRAASGLAMAVMLGWDIHTYGFYVMIYYTGWTFMLVIIYFVLATIISAHGCWSYLRRDVSQSEERNEFLKGDMEDSNPDAETCRIDKNADDTEWQSQQKHEDNEQRAGFLGYAVQIIYQTCAGAVLLTDIVFWCVIVPFMSSDQFKLSLLMGCMHSLNLVFLLIDTALNSLQFPLFRMAYFVLWSCAYIIFQWVLHACGFSWWPYPFLELDTPWAPLWYFGMALVHIPCYGVYALAVKAKVLFFSRFFPHAFIK</sequence>
<feature type="transmembrane region" description="Helical" evidence="1">
    <location>
        <begin position="297"/>
        <end position="316"/>
    </location>
</feature>
<feature type="transmembrane region" description="Helical" evidence="1">
    <location>
        <begin position="196"/>
        <end position="221"/>
    </location>
</feature>
<name>A0AAV9D3P4_ACOCL</name>
<keyword evidence="1" id="KW-0812">Transmembrane</keyword>
<dbReference type="EMBL" id="JAUJYO010000016">
    <property type="protein sequence ID" value="KAK1295399.1"/>
    <property type="molecule type" value="Genomic_DNA"/>
</dbReference>
<dbReference type="Proteomes" id="UP001180020">
    <property type="component" value="Unassembled WGS sequence"/>
</dbReference>
<feature type="transmembrane region" description="Helical" evidence="1">
    <location>
        <begin position="6"/>
        <end position="27"/>
    </location>
</feature>
<evidence type="ECO:0000313" key="3">
    <source>
        <dbReference type="Proteomes" id="UP001180020"/>
    </source>
</evidence>
<dbReference type="PANTHER" id="PTHR12242">
    <property type="entry name" value="OS02G0130600 PROTEIN-RELATED"/>
    <property type="match status" value="1"/>
</dbReference>
<dbReference type="GO" id="GO:0016020">
    <property type="term" value="C:membrane"/>
    <property type="evidence" value="ECO:0007669"/>
    <property type="project" value="TreeGrafter"/>
</dbReference>
<organism evidence="2 3">
    <name type="scientific">Acorus calamus</name>
    <name type="common">Sweet flag</name>
    <dbReference type="NCBI Taxonomy" id="4465"/>
    <lineage>
        <taxon>Eukaryota</taxon>
        <taxon>Viridiplantae</taxon>
        <taxon>Streptophyta</taxon>
        <taxon>Embryophyta</taxon>
        <taxon>Tracheophyta</taxon>
        <taxon>Spermatophyta</taxon>
        <taxon>Magnoliopsida</taxon>
        <taxon>Liliopsida</taxon>
        <taxon>Acoraceae</taxon>
        <taxon>Acorus</taxon>
    </lineage>
</organism>
<feature type="transmembrane region" description="Helical" evidence="1">
    <location>
        <begin position="76"/>
        <end position="95"/>
    </location>
</feature>
<keyword evidence="1" id="KW-1133">Transmembrane helix</keyword>
<dbReference type="AlphaFoldDB" id="A0AAV9D3P4"/>
<feature type="transmembrane region" description="Helical" evidence="1">
    <location>
        <begin position="227"/>
        <end position="248"/>
    </location>
</feature>
<keyword evidence="3" id="KW-1185">Reference proteome</keyword>
<accession>A0AAV9D3P4</accession>
<keyword evidence="1" id="KW-0472">Membrane</keyword>
<gene>
    <name evidence="2" type="ORF">QJS10_CPA16g01734</name>
</gene>
<reference evidence="2" key="1">
    <citation type="journal article" date="2023" name="Nat. Commun.">
        <title>Diploid and tetraploid genomes of Acorus and the evolution of monocots.</title>
        <authorList>
            <person name="Ma L."/>
            <person name="Liu K.W."/>
            <person name="Li Z."/>
            <person name="Hsiao Y.Y."/>
            <person name="Qi Y."/>
            <person name="Fu T."/>
            <person name="Tang G.D."/>
            <person name="Zhang D."/>
            <person name="Sun W.H."/>
            <person name="Liu D.K."/>
            <person name="Li Y."/>
            <person name="Chen G.Z."/>
            <person name="Liu X.D."/>
            <person name="Liao X.Y."/>
            <person name="Jiang Y.T."/>
            <person name="Yu X."/>
            <person name="Hao Y."/>
            <person name="Huang J."/>
            <person name="Zhao X.W."/>
            <person name="Ke S."/>
            <person name="Chen Y.Y."/>
            <person name="Wu W.L."/>
            <person name="Hsu J.L."/>
            <person name="Lin Y.F."/>
            <person name="Huang M.D."/>
            <person name="Li C.Y."/>
            <person name="Huang L."/>
            <person name="Wang Z.W."/>
            <person name="Zhao X."/>
            <person name="Zhong W.Y."/>
            <person name="Peng D.H."/>
            <person name="Ahmad S."/>
            <person name="Lan S."/>
            <person name="Zhang J.S."/>
            <person name="Tsai W.C."/>
            <person name="Van de Peer Y."/>
            <person name="Liu Z.J."/>
        </authorList>
    </citation>
    <scope>NUCLEOTIDE SEQUENCE</scope>
    <source>
        <strain evidence="2">CP</strain>
    </source>
</reference>
<evidence type="ECO:0000256" key="1">
    <source>
        <dbReference type="SAM" id="Phobius"/>
    </source>
</evidence>
<feature type="transmembrane region" description="Helical" evidence="1">
    <location>
        <begin position="107"/>
        <end position="135"/>
    </location>
</feature>
<dbReference type="PANTHER" id="PTHR12242:SF6">
    <property type="entry name" value="PROTEIN ROLLING PROTEIN"/>
    <property type="match status" value="1"/>
</dbReference>
<evidence type="ECO:0000313" key="2">
    <source>
        <dbReference type="EMBL" id="KAK1295399.1"/>
    </source>
</evidence>